<dbReference type="PANTHER" id="PTHR46910">
    <property type="entry name" value="TRANSCRIPTION FACTOR PDR1"/>
    <property type="match status" value="1"/>
</dbReference>
<dbReference type="InterPro" id="IPR001138">
    <property type="entry name" value="Zn2Cys6_DnaBD"/>
</dbReference>
<dbReference type="InterPro" id="IPR036864">
    <property type="entry name" value="Zn2-C6_fun-type_DNA-bd_sf"/>
</dbReference>
<feature type="compositionally biased region" description="Polar residues" evidence="3">
    <location>
        <begin position="65"/>
        <end position="80"/>
    </location>
</feature>
<dbReference type="GO" id="GO:0003677">
    <property type="term" value="F:DNA binding"/>
    <property type="evidence" value="ECO:0007669"/>
    <property type="project" value="InterPro"/>
</dbReference>
<dbReference type="CDD" id="cd00067">
    <property type="entry name" value="GAL4"/>
    <property type="match status" value="1"/>
</dbReference>
<dbReference type="GO" id="GO:0000981">
    <property type="term" value="F:DNA-binding transcription factor activity, RNA polymerase II-specific"/>
    <property type="evidence" value="ECO:0007669"/>
    <property type="project" value="InterPro"/>
</dbReference>
<reference evidence="5 6" key="1">
    <citation type="submission" date="2016-05" db="EMBL/GenBank/DDBJ databases">
        <title>Comparative analysis of secretome profiles of manganese(II)-oxidizing ascomycete fungi.</title>
        <authorList>
            <consortium name="DOE Joint Genome Institute"/>
            <person name="Zeiner C.A."/>
            <person name="Purvine S.O."/>
            <person name="Zink E.M."/>
            <person name="Wu S."/>
            <person name="Pasa-Tolic L."/>
            <person name="Chaput D.L."/>
            <person name="Haridas S."/>
            <person name="Grigoriev I.V."/>
            <person name="Santelli C.M."/>
            <person name="Hansel C.M."/>
        </authorList>
    </citation>
    <scope>NUCLEOTIDE SEQUENCE [LARGE SCALE GENOMIC DNA]</scope>
    <source>
        <strain evidence="5 6">AP3s5-JAC2a</strain>
    </source>
</reference>
<proteinExistence type="predicted"/>
<dbReference type="AlphaFoldDB" id="A0A177CHG5"/>
<dbReference type="Proteomes" id="UP000077069">
    <property type="component" value="Unassembled WGS sequence"/>
</dbReference>
<accession>A0A177CHG5</accession>
<feature type="compositionally biased region" description="Low complexity" evidence="3">
    <location>
        <begin position="81"/>
        <end position="92"/>
    </location>
</feature>
<dbReference type="EMBL" id="KV441551">
    <property type="protein sequence ID" value="OAG06766.1"/>
    <property type="molecule type" value="Genomic_DNA"/>
</dbReference>
<dbReference type="GO" id="GO:0006351">
    <property type="term" value="P:DNA-templated transcription"/>
    <property type="evidence" value="ECO:0007669"/>
    <property type="project" value="InterPro"/>
</dbReference>
<gene>
    <name evidence="5" type="ORF">CC84DRAFT_1089591</name>
</gene>
<keyword evidence="6" id="KW-1185">Reference proteome</keyword>
<protein>
    <recommendedName>
        <fullName evidence="4">Zn(2)-C6 fungal-type domain-containing protein</fullName>
    </recommendedName>
</protein>
<dbReference type="GeneID" id="28757801"/>
<evidence type="ECO:0000256" key="1">
    <source>
        <dbReference type="ARBA" id="ARBA00022723"/>
    </source>
</evidence>
<keyword evidence="2" id="KW-0539">Nucleus</keyword>
<dbReference type="GO" id="GO:0008270">
    <property type="term" value="F:zinc ion binding"/>
    <property type="evidence" value="ECO:0007669"/>
    <property type="project" value="InterPro"/>
</dbReference>
<sequence length="567" mass="63987">MTSDSNRPAKRRRVTQACDYCHRRSIRCQPAVGDIHERCTNCVDFEQPCTRDRAVRRRGVKPGRSMSQQTPSPSLHTVQTPDSSGPIPSHSSVSLPWTAPQVASQAAIVDLIDVYIEVVYPIFPLFHRPSFLRKISRGEYMDSREMFAVTMAACALASARAADNALFDSNWDAQTLGSMSSSVFYEAAIRALPKTDTPEHSLNLMRAYALLSLTAIQHGNTRDMQAYLGKYHALVAMDGLHDEANWPRDLTIIELEERRRLYWSMYTLDIFSCIVFNSVIRSREEQSVVRYPTELDDACFDNTGYRTEPQSPVDAISPSSSSSPDSWVHGWNIVTDLWRLLEHVTMKLHSHTKKKRSFLEIAANFEASPPTSKLQAEVNRIYFGLPYHFREIKERTGDQAKDRYGFQAANITATVQLLRMVLLASEQNTIEQRCQVVSEVVNAFMRIPSSYLRAISSPLLHHLSGIGSVLGGVLGEPLLDYQYQQVRTVLLSLAQLLENLDIGIHSVKSAQKLRALVVQIDEHMASRGSAVSPATMYMDPHNRDLQLPQDVLSEWPWKSGFMHFPSE</sequence>
<dbReference type="PANTHER" id="PTHR46910:SF18">
    <property type="entry name" value="ZN(II)2CYS6 TRANSCRIPTION FACTOR (EUROFUNG)"/>
    <property type="match status" value="1"/>
</dbReference>
<dbReference type="Gene3D" id="4.10.240.10">
    <property type="entry name" value="Zn(2)-C6 fungal-type DNA-binding domain"/>
    <property type="match status" value="1"/>
</dbReference>
<dbReference type="InterPro" id="IPR007219">
    <property type="entry name" value="XnlR_reg_dom"/>
</dbReference>
<evidence type="ECO:0000313" key="6">
    <source>
        <dbReference type="Proteomes" id="UP000077069"/>
    </source>
</evidence>
<dbReference type="SMART" id="SM00066">
    <property type="entry name" value="GAL4"/>
    <property type="match status" value="1"/>
</dbReference>
<feature type="region of interest" description="Disordered" evidence="3">
    <location>
        <begin position="54"/>
        <end position="92"/>
    </location>
</feature>
<dbReference type="SUPFAM" id="SSF57701">
    <property type="entry name" value="Zn2/Cys6 DNA-binding domain"/>
    <property type="match status" value="1"/>
</dbReference>
<name>A0A177CHG5_9PLEO</name>
<dbReference type="RefSeq" id="XP_018037131.1">
    <property type="nucleotide sequence ID" value="XM_018174315.1"/>
</dbReference>
<evidence type="ECO:0000256" key="2">
    <source>
        <dbReference type="ARBA" id="ARBA00023242"/>
    </source>
</evidence>
<feature type="domain" description="Zn(2)-C6 fungal-type" evidence="4">
    <location>
        <begin position="12"/>
        <end position="60"/>
    </location>
</feature>
<keyword evidence="1" id="KW-0479">Metal-binding</keyword>
<dbReference type="InterPro" id="IPR050987">
    <property type="entry name" value="AtrR-like"/>
</dbReference>
<dbReference type="CDD" id="cd12148">
    <property type="entry name" value="fungal_TF_MHR"/>
    <property type="match status" value="1"/>
</dbReference>
<organism evidence="5 6">
    <name type="scientific">Paraphaeosphaeria sporulosa</name>
    <dbReference type="NCBI Taxonomy" id="1460663"/>
    <lineage>
        <taxon>Eukaryota</taxon>
        <taxon>Fungi</taxon>
        <taxon>Dikarya</taxon>
        <taxon>Ascomycota</taxon>
        <taxon>Pezizomycotina</taxon>
        <taxon>Dothideomycetes</taxon>
        <taxon>Pleosporomycetidae</taxon>
        <taxon>Pleosporales</taxon>
        <taxon>Massarineae</taxon>
        <taxon>Didymosphaeriaceae</taxon>
        <taxon>Paraphaeosphaeria</taxon>
    </lineage>
</organism>
<evidence type="ECO:0000259" key="4">
    <source>
        <dbReference type="SMART" id="SM00066"/>
    </source>
</evidence>
<evidence type="ECO:0000256" key="3">
    <source>
        <dbReference type="SAM" id="MobiDB-lite"/>
    </source>
</evidence>
<dbReference type="InParanoid" id="A0A177CHG5"/>
<dbReference type="Pfam" id="PF04082">
    <property type="entry name" value="Fungal_trans"/>
    <property type="match status" value="1"/>
</dbReference>
<dbReference type="OrthoDB" id="2123952at2759"/>
<evidence type="ECO:0000313" key="5">
    <source>
        <dbReference type="EMBL" id="OAG06766.1"/>
    </source>
</evidence>